<dbReference type="EMBL" id="CP002352">
    <property type="protein sequence ID" value="ADV43943.1"/>
    <property type="molecule type" value="Genomic_DNA"/>
</dbReference>
<dbReference type="InterPro" id="IPR005835">
    <property type="entry name" value="NTP_transferase_dom"/>
</dbReference>
<dbReference type="Proteomes" id="UP000008630">
    <property type="component" value="Chromosome"/>
</dbReference>
<dbReference type="SUPFAM" id="SSF53448">
    <property type="entry name" value="Nucleotide-diphospho-sugar transferases"/>
    <property type="match status" value="1"/>
</dbReference>
<name>E6SQ84_BACT6</name>
<dbReference type="Pfam" id="PF00483">
    <property type="entry name" value="NTP_transferase"/>
    <property type="match status" value="1"/>
</dbReference>
<dbReference type="HOGENOM" id="CLU_029499_10_0_10"/>
<feature type="domain" description="Nucleotidyl transferase" evidence="1">
    <location>
        <begin position="2"/>
        <end position="230"/>
    </location>
</feature>
<dbReference type="CDD" id="cd02524">
    <property type="entry name" value="G1P_cytidylyltransferase"/>
    <property type="match status" value="1"/>
</dbReference>
<proteinExistence type="predicted"/>
<gene>
    <name evidence="2" type="ordered locus">Bache_1965</name>
</gene>
<dbReference type="AlphaFoldDB" id="E6SQ84"/>
<dbReference type="eggNOG" id="COG1208">
    <property type="taxonomic scope" value="Bacteria"/>
</dbReference>
<dbReference type="STRING" id="693979.Bache_1965"/>
<evidence type="ECO:0000313" key="2">
    <source>
        <dbReference type="EMBL" id="ADV43943.1"/>
    </source>
</evidence>
<organism evidence="2 3">
    <name type="scientific">Bacteroides helcogenes (strain ATCC 35417 / DSM 20613 / JCM 6297 / CCUG 15421 / P 36-108)</name>
    <dbReference type="NCBI Taxonomy" id="693979"/>
    <lineage>
        <taxon>Bacteria</taxon>
        <taxon>Pseudomonadati</taxon>
        <taxon>Bacteroidota</taxon>
        <taxon>Bacteroidia</taxon>
        <taxon>Bacteroidales</taxon>
        <taxon>Bacteroidaceae</taxon>
        <taxon>Bacteroides</taxon>
    </lineage>
</organism>
<reference key="1">
    <citation type="submission" date="2010-11" db="EMBL/GenBank/DDBJ databases">
        <title>The complete genome of Bacteroides helcogenes P 36-108.</title>
        <authorList>
            <consortium name="US DOE Joint Genome Institute (JGI-PGF)"/>
            <person name="Lucas S."/>
            <person name="Copeland A."/>
            <person name="Lapidus A."/>
            <person name="Bruce D."/>
            <person name="Goodwin L."/>
            <person name="Pitluck S."/>
            <person name="Kyrpides N."/>
            <person name="Mavromatis K."/>
            <person name="Ivanova N."/>
            <person name="Zeytun A."/>
            <person name="Brettin T."/>
            <person name="Detter J.C."/>
            <person name="Tapia R."/>
            <person name="Han C."/>
            <person name="Land M."/>
            <person name="Hauser L."/>
            <person name="Markowitz V."/>
            <person name="Cheng J.-F."/>
            <person name="Hugenholtz P."/>
            <person name="Woyke T."/>
            <person name="Wu D."/>
            <person name="Gronow S."/>
            <person name="Wellnitz S."/>
            <person name="Brambilla E."/>
            <person name="Klenk H.-P."/>
            <person name="Eisen J.A."/>
        </authorList>
    </citation>
    <scope>NUCLEOTIDE SEQUENCE</scope>
    <source>
        <strain>P 36-108</strain>
    </source>
</reference>
<dbReference type="InterPro" id="IPR046981">
    <property type="entry name" value="G1P_cyt_trans"/>
</dbReference>
<dbReference type="Gene3D" id="3.90.550.10">
    <property type="entry name" value="Spore Coat Polysaccharide Biosynthesis Protein SpsA, Chain A"/>
    <property type="match status" value="1"/>
</dbReference>
<reference evidence="2 3" key="2">
    <citation type="journal article" date="2011" name="Stand. Genomic Sci.">
        <title>Complete genome sequence of Bacteroides helcogenes type strain (P 36-108).</title>
        <authorList>
            <person name="Pati A."/>
            <person name="Gronow S."/>
            <person name="Zeytun A."/>
            <person name="Lapidus A."/>
            <person name="Nolan M."/>
            <person name="Hammon N."/>
            <person name="Deshpande S."/>
            <person name="Cheng J.F."/>
            <person name="Tapia R."/>
            <person name="Han C."/>
            <person name="Goodwin L."/>
            <person name="Pitluck S."/>
            <person name="Liolios K."/>
            <person name="Pagani I."/>
            <person name="Ivanova N."/>
            <person name="Mavromatis K."/>
            <person name="Chen A."/>
            <person name="Palaniappan K."/>
            <person name="Land M."/>
            <person name="Hauser L."/>
            <person name="Chang Y.J."/>
            <person name="Jeffries C.D."/>
            <person name="Detter J.C."/>
            <person name="Brambilla E."/>
            <person name="Rohde M."/>
            <person name="Goker M."/>
            <person name="Woyke T."/>
            <person name="Bristow J."/>
            <person name="Eisen J.A."/>
            <person name="Markowitz V."/>
            <person name="Hugenholtz P."/>
            <person name="Kyrpides N.C."/>
            <person name="Klenk H.P."/>
            <person name="Lucas S."/>
        </authorList>
    </citation>
    <scope>NUCLEOTIDE SEQUENCE [LARGE SCALE GENOMIC DNA]</scope>
    <source>
        <strain evidence="3">ATCC 35417 / DSM 20613 / JCM 6297 / CCUG 15421 / P 36-108</strain>
    </source>
</reference>
<dbReference type="OrthoDB" id="9803871at2"/>
<dbReference type="PANTHER" id="PTHR47183:SF1">
    <property type="entry name" value="GLUCOSE-1-PHOSPHATE CYTIDYLYLTRANSFERASE"/>
    <property type="match status" value="1"/>
</dbReference>
<keyword evidence="2" id="KW-0548">Nucleotidyltransferase</keyword>
<dbReference type="PANTHER" id="PTHR47183">
    <property type="entry name" value="GLUCOSE-1-PHOSPHATE CYTIDYLYLTRANSFERASE-RELATED"/>
    <property type="match status" value="1"/>
</dbReference>
<dbReference type="EC" id="2.7.7.33" evidence="2"/>
<dbReference type="GO" id="GO:0009243">
    <property type="term" value="P:O antigen biosynthetic process"/>
    <property type="evidence" value="ECO:0007669"/>
    <property type="project" value="InterPro"/>
</dbReference>
<accession>E6SQ84</accession>
<evidence type="ECO:0000259" key="1">
    <source>
        <dbReference type="Pfam" id="PF00483"/>
    </source>
</evidence>
<dbReference type="InterPro" id="IPR029044">
    <property type="entry name" value="Nucleotide-diphossugar_trans"/>
</dbReference>
<keyword evidence="2" id="KW-0808">Transferase</keyword>
<dbReference type="NCBIfam" id="TIGR02623">
    <property type="entry name" value="G1P_cyt_trans"/>
    <property type="match status" value="1"/>
</dbReference>
<dbReference type="GO" id="GO:0047343">
    <property type="term" value="F:glucose-1-phosphate cytidylyltransferase activity"/>
    <property type="evidence" value="ECO:0007669"/>
    <property type="project" value="UniProtKB-EC"/>
</dbReference>
<dbReference type="InterPro" id="IPR013446">
    <property type="entry name" value="G1P_cyt_trans-like"/>
</dbReference>
<dbReference type="RefSeq" id="WP_013547536.1">
    <property type="nucleotide sequence ID" value="NC_014933.1"/>
</dbReference>
<protein>
    <submittedName>
        <fullName evidence="2">Glucose-1-phosphate cytidylyltransferase</fullName>
        <ecNumber evidence="2">2.7.7.33</ecNumber>
    </submittedName>
</protein>
<dbReference type="KEGG" id="bhl:Bache_1965"/>
<evidence type="ECO:0000313" key="3">
    <source>
        <dbReference type="Proteomes" id="UP000008630"/>
    </source>
</evidence>
<keyword evidence="3" id="KW-1185">Reference proteome</keyword>
<dbReference type="PATRIC" id="fig|693979.3.peg.2073"/>
<sequence length="256" mass="29492">MKVVILAGGFGTRISEESVYKPKPMIEIGGMPILWHLMKVYAHYGFNEFIICAGYKQHVIKEWFSDYFLHTSDITFDFTNGNEIIVHHKHIEPWKVTVIDTGLETMTGGRIKRIKDYVGQETFMLNYGDAVGDVNIADLLEYHRLHGKLATVSVYNFGQNKGVLDIKEGTVRAFREKSDLDGNLINIGFFVLQPEVFSYIESDATVFEQEPLKKLVGEGQLKAYVHHGFWQCMDTLREKQHLEKLWNTDSAPWKVW</sequence>